<keyword evidence="1" id="KW-0812">Transmembrane</keyword>
<evidence type="ECO:0000313" key="3">
    <source>
        <dbReference type="EMBL" id="OBK24329.1"/>
    </source>
</evidence>
<gene>
    <name evidence="3" type="ORF">A5634_03050</name>
</gene>
<keyword evidence="1" id="KW-0472">Membrane</keyword>
<reference evidence="3 4" key="1">
    <citation type="submission" date="2016-06" db="EMBL/GenBank/DDBJ databases">
        <authorList>
            <person name="Kjaerup R.B."/>
            <person name="Dalgaard T.S."/>
            <person name="Juul-Madsen H.R."/>
        </authorList>
    </citation>
    <scope>NUCLEOTIDE SEQUENCE [LARGE SCALE GENOMIC DNA]</scope>
    <source>
        <strain evidence="3 4">1165133.8</strain>
    </source>
</reference>
<dbReference type="EMBL" id="LZLS01000156">
    <property type="protein sequence ID" value="OBK24329.1"/>
    <property type="molecule type" value="Genomic_DNA"/>
</dbReference>
<feature type="transmembrane region" description="Helical" evidence="1">
    <location>
        <begin position="44"/>
        <end position="67"/>
    </location>
</feature>
<protein>
    <recommendedName>
        <fullName evidence="2">DUF6199 domain-containing protein</fullName>
    </recommendedName>
</protein>
<proteinExistence type="predicted"/>
<dbReference type="RefSeq" id="WP_065145099.1">
    <property type="nucleotide sequence ID" value="NZ_LZLS01000156.1"/>
</dbReference>
<accession>A0A1A3NTG1</accession>
<dbReference type="InterPro" id="IPR045679">
    <property type="entry name" value="DUF6199"/>
</dbReference>
<dbReference type="Proteomes" id="UP000093928">
    <property type="component" value="Unassembled WGS sequence"/>
</dbReference>
<evidence type="ECO:0000313" key="4">
    <source>
        <dbReference type="Proteomes" id="UP000093928"/>
    </source>
</evidence>
<organism evidence="3 4">
    <name type="scientific">Mycobacterium asiaticum</name>
    <dbReference type="NCBI Taxonomy" id="1790"/>
    <lineage>
        <taxon>Bacteria</taxon>
        <taxon>Bacillati</taxon>
        <taxon>Actinomycetota</taxon>
        <taxon>Actinomycetes</taxon>
        <taxon>Mycobacteriales</taxon>
        <taxon>Mycobacteriaceae</taxon>
        <taxon>Mycobacterium</taxon>
    </lineage>
</organism>
<sequence length="176" mass="19821">MLTLAIILFFAAPVFLYFAFHPNQAFYAEEGWKFKDRHEPSERYAAANAVYCVMMAVASVCVGIWIISIDHRDNVAAEQRKAIAESNARCVRDIEPRFRQTVRWHGHQLGNPDKVKELAKELGVDVKIDRSSSTGTVSDDVVVSDPKRPGDTTLFILDGILWEHQEAGTQVGCRRT</sequence>
<evidence type="ECO:0000256" key="1">
    <source>
        <dbReference type="SAM" id="Phobius"/>
    </source>
</evidence>
<comment type="caution">
    <text evidence="3">The sequence shown here is derived from an EMBL/GenBank/DDBJ whole genome shotgun (WGS) entry which is preliminary data.</text>
</comment>
<name>A0A1A3NTG1_MYCAS</name>
<dbReference type="AlphaFoldDB" id="A0A1A3NTG1"/>
<dbReference type="OrthoDB" id="3780638at2"/>
<keyword evidence="1" id="KW-1133">Transmembrane helix</keyword>
<dbReference type="Pfam" id="PF19701">
    <property type="entry name" value="DUF6199"/>
    <property type="match status" value="1"/>
</dbReference>
<evidence type="ECO:0000259" key="2">
    <source>
        <dbReference type="Pfam" id="PF19701"/>
    </source>
</evidence>
<feature type="domain" description="DUF6199" evidence="2">
    <location>
        <begin position="8"/>
        <end position="67"/>
    </location>
</feature>